<sequence>MTHWGFVQFVDSQCTEAVYMNLENPDRRLLTDNWQYVEKANWTPNESRSLVVLYELPTPFGITAENIYEEIHSKGPEVASQKAQHRRFFLKFNCRVWMYVMLEHLGNAGYLTLPGSVMDVMSSAQEAAQACHSTFDIKGRFGMATYPDTLESISRQVPSQGAATGQ</sequence>
<evidence type="ECO:0000313" key="1">
    <source>
        <dbReference type="EMBL" id="KAK7754529.1"/>
    </source>
</evidence>
<proteinExistence type="predicted"/>
<organism evidence="1 2">
    <name type="scientific">Diatrype stigma</name>
    <dbReference type="NCBI Taxonomy" id="117547"/>
    <lineage>
        <taxon>Eukaryota</taxon>
        <taxon>Fungi</taxon>
        <taxon>Dikarya</taxon>
        <taxon>Ascomycota</taxon>
        <taxon>Pezizomycotina</taxon>
        <taxon>Sordariomycetes</taxon>
        <taxon>Xylariomycetidae</taxon>
        <taxon>Xylariales</taxon>
        <taxon>Diatrypaceae</taxon>
        <taxon>Diatrype</taxon>
    </lineage>
</organism>
<keyword evidence="2" id="KW-1185">Reference proteome</keyword>
<protein>
    <submittedName>
        <fullName evidence="1">Uncharacterized protein</fullName>
    </submittedName>
</protein>
<reference evidence="1 2" key="1">
    <citation type="submission" date="2024-02" db="EMBL/GenBank/DDBJ databases">
        <title>De novo assembly and annotation of 12 fungi associated with fruit tree decline syndrome in Ontario, Canada.</title>
        <authorList>
            <person name="Sulman M."/>
            <person name="Ellouze W."/>
            <person name="Ilyukhin E."/>
        </authorList>
    </citation>
    <scope>NUCLEOTIDE SEQUENCE [LARGE SCALE GENOMIC DNA]</scope>
    <source>
        <strain evidence="1 2">M11/M66-122</strain>
    </source>
</reference>
<name>A0AAN9V4V5_9PEZI</name>
<dbReference type="AlphaFoldDB" id="A0AAN9V4V5"/>
<comment type="caution">
    <text evidence="1">The sequence shown here is derived from an EMBL/GenBank/DDBJ whole genome shotgun (WGS) entry which is preliminary data.</text>
</comment>
<accession>A0AAN9V4V5</accession>
<gene>
    <name evidence="1" type="ORF">SLS62_003549</name>
</gene>
<dbReference type="Proteomes" id="UP001320420">
    <property type="component" value="Unassembled WGS sequence"/>
</dbReference>
<evidence type="ECO:0000313" key="2">
    <source>
        <dbReference type="Proteomes" id="UP001320420"/>
    </source>
</evidence>
<dbReference type="EMBL" id="JAKJXP020000020">
    <property type="protein sequence ID" value="KAK7754529.1"/>
    <property type="molecule type" value="Genomic_DNA"/>
</dbReference>